<reference evidence="2 3" key="1">
    <citation type="submission" date="2020-10" db="EMBL/GenBank/DDBJ databases">
        <title>Identification of Nocardia species via Next-generation sequencing and recognition of intraspecies genetic diversity.</title>
        <authorList>
            <person name="Li P."/>
            <person name="Li P."/>
            <person name="Lu B."/>
        </authorList>
    </citation>
    <scope>NUCLEOTIDE SEQUENCE [LARGE SCALE GENOMIC DNA]</scope>
    <source>
        <strain evidence="2 3">BJ06-0157</strain>
    </source>
</reference>
<dbReference type="Proteomes" id="UP000702209">
    <property type="component" value="Unassembled WGS sequence"/>
</dbReference>
<proteinExistence type="predicted"/>
<evidence type="ECO:0000256" key="1">
    <source>
        <dbReference type="SAM" id="Phobius"/>
    </source>
</evidence>
<accession>A0ABS0CW29</accession>
<name>A0ABS0CW29_9NOCA</name>
<feature type="transmembrane region" description="Helical" evidence="1">
    <location>
        <begin position="7"/>
        <end position="26"/>
    </location>
</feature>
<gene>
    <name evidence="2" type="ORF">IU459_16110</name>
</gene>
<keyword evidence="3" id="KW-1185">Reference proteome</keyword>
<organism evidence="2 3">
    <name type="scientific">Nocardia amamiensis</name>
    <dbReference type="NCBI Taxonomy" id="404578"/>
    <lineage>
        <taxon>Bacteria</taxon>
        <taxon>Bacillati</taxon>
        <taxon>Actinomycetota</taxon>
        <taxon>Actinomycetes</taxon>
        <taxon>Mycobacteriales</taxon>
        <taxon>Nocardiaceae</taxon>
        <taxon>Nocardia</taxon>
    </lineage>
</organism>
<sequence length="60" mass="6543">MAEAFKRACIAILLGVIAIYFAVSLIQSMWPTLVVILGVIGLIALVVSGIIVWRKMRAGW</sequence>
<evidence type="ECO:0000313" key="2">
    <source>
        <dbReference type="EMBL" id="MBF6299054.1"/>
    </source>
</evidence>
<dbReference type="EMBL" id="JADLQX010000011">
    <property type="protein sequence ID" value="MBF6299054.1"/>
    <property type="molecule type" value="Genomic_DNA"/>
</dbReference>
<protein>
    <submittedName>
        <fullName evidence="2">Uncharacterized protein</fullName>
    </submittedName>
</protein>
<feature type="transmembrane region" description="Helical" evidence="1">
    <location>
        <begin position="32"/>
        <end position="53"/>
    </location>
</feature>
<keyword evidence="1" id="KW-0812">Transmembrane</keyword>
<keyword evidence="1" id="KW-1133">Transmembrane helix</keyword>
<keyword evidence="1" id="KW-0472">Membrane</keyword>
<evidence type="ECO:0000313" key="3">
    <source>
        <dbReference type="Proteomes" id="UP000702209"/>
    </source>
</evidence>
<comment type="caution">
    <text evidence="2">The sequence shown here is derived from an EMBL/GenBank/DDBJ whole genome shotgun (WGS) entry which is preliminary data.</text>
</comment>